<dbReference type="Proteomes" id="UP001454036">
    <property type="component" value="Unassembled WGS sequence"/>
</dbReference>
<sequence>MPSLAISNAFPQPPYLFSMPGMPSANDIGLSNDSLYPNSAMHTEGSGRDVRGFGQQFNPPQPWSFDEQLMANSQPSTSLGIGIGGKLKEAESGWESYPFKHHQQPWK</sequence>
<evidence type="ECO:0000313" key="3">
    <source>
        <dbReference type="Proteomes" id="UP001454036"/>
    </source>
</evidence>
<keyword evidence="3" id="KW-1185">Reference proteome</keyword>
<dbReference type="EMBL" id="BAABME010007900">
    <property type="protein sequence ID" value="GAA0171972.1"/>
    <property type="molecule type" value="Genomic_DNA"/>
</dbReference>
<reference evidence="2 3" key="1">
    <citation type="submission" date="2024-01" db="EMBL/GenBank/DDBJ databases">
        <title>The complete chloroplast genome sequence of Lithospermum erythrorhizon: insights into the phylogenetic relationship among Boraginaceae species and the maternal lineages of purple gromwells.</title>
        <authorList>
            <person name="Okada T."/>
            <person name="Watanabe K."/>
        </authorList>
    </citation>
    <scope>NUCLEOTIDE SEQUENCE [LARGE SCALE GENOMIC DNA]</scope>
</reference>
<feature type="region of interest" description="Disordered" evidence="1">
    <location>
        <begin position="36"/>
        <end position="62"/>
    </location>
</feature>
<dbReference type="PANTHER" id="PTHR47292">
    <property type="entry name" value="TRANSCRIPTION ELONGATION FACTOR (TFIIS) FAMILY PROTEIN-RELATED"/>
    <property type="match status" value="1"/>
</dbReference>
<gene>
    <name evidence="2" type="ORF">LIER_25889</name>
</gene>
<proteinExistence type="predicted"/>
<dbReference type="AlphaFoldDB" id="A0AAV3RCC4"/>
<organism evidence="2 3">
    <name type="scientific">Lithospermum erythrorhizon</name>
    <name type="common">Purple gromwell</name>
    <name type="synonym">Lithospermum officinale var. erythrorhizon</name>
    <dbReference type="NCBI Taxonomy" id="34254"/>
    <lineage>
        <taxon>Eukaryota</taxon>
        <taxon>Viridiplantae</taxon>
        <taxon>Streptophyta</taxon>
        <taxon>Embryophyta</taxon>
        <taxon>Tracheophyta</taxon>
        <taxon>Spermatophyta</taxon>
        <taxon>Magnoliopsida</taxon>
        <taxon>eudicotyledons</taxon>
        <taxon>Gunneridae</taxon>
        <taxon>Pentapetalae</taxon>
        <taxon>asterids</taxon>
        <taxon>lamiids</taxon>
        <taxon>Boraginales</taxon>
        <taxon>Boraginaceae</taxon>
        <taxon>Boraginoideae</taxon>
        <taxon>Lithospermeae</taxon>
        <taxon>Lithospermum</taxon>
    </lineage>
</organism>
<accession>A0AAV3RCC4</accession>
<comment type="caution">
    <text evidence="2">The sequence shown here is derived from an EMBL/GenBank/DDBJ whole genome shotgun (WGS) entry which is preliminary data.</text>
</comment>
<evidence type="ECO:0000313" key="2">
    <source>
        <dbReference type="EMBL" id="GAA0171972.1"/>
    </source>
</evidence>
<dbReference type="PANTHER" id="PTHR47292:SF1">
    <property type="entry name" value="TRANSCRIPTION ELONGATION FACTOR (TFIIS) FAMILY PROTEIN"/>
    <property type="match status" value="1"/>
</dbReference>
<protein>
    <submittedName>
        <fullName evidence="2">Uncharacterized protein</fullName>
    </submittedName>
</protein>
<evidence type="ECO:0000256" key="1">
    <source>
        <dbReference type="SAM" id="MobiDB-lite"/>
    </source>
</evidence>
<name>A0AAV3RCC4_LITER</name>